<feature type="transmembrane region" description="Helical" evidence="11">
    <location>
        <begin position="51"/>
        <end position="70"/>
    </location>
</feature>
<evidence type="ECO:0000313" key="12">
    <source>
        <dbReference type="EMBL" id="OWF53428.1"/>
    </source>
</evidence>
<protein>
    <submittedName>
        <fullName evidence="12">Otopetrin-2</fullName>
    </submittedName>
</protein>
<feature type="transmembrane region" description="Helical" evidence="11">
    <location>
        <begin position="557"/>
        <end position="581"/>
    </location>
</feature>
<dbReference type="Pfam" id="PF03189">
    <property type="entry name" value="Otopetrin"/>
    <property type="match status" value="1"/>
</dbReference>
<keyword evidence="7 11" id="KW-1133">Transmembrane helix</keyword>
<evidence type="ECO:0000313" key="13">
    <source>
        <dbReference type="Proteomes" id="UP000242188"/>
    </source>
</evidence>
<evidence type="ECO:0000256" key="1">
    <source>
        <dbReference type="ARBA" id="ARBA00004651"/>
    </source>
</evidence>
<feature type="transmembrane region" description="Helical" evidence="11">
    <location>
        <begin position="203"/>
        <end position="221"/>
    </location>
</feature>
<evidence type="ECO:0000256" key="10">
    <source>
        <dbReference type="ARBA" id="ARBA00023303"/>
    </source>
</evidence>
<proteinExistence type="inferred from homology"/>
<dbReference type="AlphaFoldDB" id="A0A210QXF9"/>
<dbReference type="GO" id="GO:0015252">
    <property type="term" value="F:proton channel activity"/>
    <property type="evidence" value="ECO:0007669"/>
    <property type="project" value="InterPro"/>
</dbReference>
<evidence type="ECO:0000256" key="5">
    <source>
        <dbReference type="ARBA" id="ARBA00022692"/>
    </source>
</evidence>
<evidence type="ECO:0000256" key="6">
    <source>
        <dbReference type="ARBA" id="ARBA00022781"/>
    </source>
</evidence>
<feature type="transmembrane region" description="Helical" evidence="11">
    <location>
        <begin position="321"/>
        <end position="341"/>
    </location>
</feature>
<comment type="subcellular location">
    <subcellularLocation>
        <location evidence="1">Cell membrane</location>
        <topology evidence="1">Multi-pass membrane protein</topology>
    </subcellularLocation>
</comment>
<feature type="transmembrane region" description="Helical" evidence="11">
    <location>
        <begin position="518"/>
        <end position="537"/>
    </location>
</feature>
<evidence type="ECO:0000256" key="2">
    <source>
        <dbReference type="ARBA" id="ARBA00006513"/>
    </source>
</evidence>
<keyword evidence="6" id="KW-0375">Hydrogen ion transport</keyword>
<keyword evidence="8" id="KW-0406">Ion transport</keyword>
<dbReference type="PANTHER" id="PTHR21522">
    <property type="entry name" value="PROTON CHANNEL OTOP"/>
    <property type="match status" value="1"/>
</dbReference>
<dbReference type="InterPro" id="IPR004878">
    <property type="entry name" value="Otopetrin"/>
</dbReference>
<feature type="transmembrane region" description="Helical" evidence="11">
    <location>
        <begin position="90"/>
        <end position="110"/>
    </location>
</feature>
<evidence type="ECO:0000256" key="11">
    <source>
        <dbReference type="SAM" id="Phobius"/>
    </source>
</evidence>
<keyword evidence="3" id="KW-0813">Transport</keyword>
<feature type="transmembrane region" description="Helical" evidence="11">
    <location>
        <begin position="476"/>
        <end position="497"/>
    </location>
</feature>
<comment type="caution">
    <text evidence="12">The sequence shown here is derived from an EMBL/GenBank/DDBJ whole genome shotgun (WGS) entry which is preliminary data.</text>
</comment>
<keyword evidence="13" id="KW-1185">Reference proteome</keyword>
<keyword evidence="4" id="KW-1003">Cell membrane</keyword>
<sequence length="590" mass="67059">METDAWKEPEVTNYDGEAAPLTVVPEVTSFDNLMYDGKDDVISMGVSRDDVVIVLSGLYGILLVVIGLVLPIAEAFIHTDTGQNYLFEFFYLYVYTASLAFLLFIYVFLLRSEPLPVPFWFHSMRTWVRSRIWDAELDTNDTVVKKPIKKISFEGATHETGSFFLRLGAVGFGIGSMILDALYFGQYFEIGDHHRFCLDATQILKPSIKFCFSFSQLFFLFRNSKVSILQHSSVARFGFMHMSATNVCVWFRVIVVETLHSIHSHQKSHHYTRLNSTREERNESQIWTNSEMKLSYFPALPELSCQWSNLIGQVLRSASPYLYPFTIEYSVICAGIFFVMWQNVGIGSKRSTDHSDVSHKHLMSVDCASSSRGLFLGILTFIASVVSIILFSVVTETGYESHMIVLIVYLIENISYIFMIIATIIAVWRMRHLRFSRTLTDELEVVLALLSFSGLFMFSVFSIFAGIHVIDTLDGVLTIITNIFATVQATLQTMLLIMGMGMSAGSQINAAKKAGREFVTFLLLCNITMWGNTTFQIKNVAHNPVQLQFYGPEAWGIFTHISVPLSIFFRFHSTVCLSHIWKHAWKVKQL</sequence>
<feature type="transmembrane region" description="Helical" evidence="11">
    <location>
        <begin position="233"/>
        <end position="255"/>
    </location>
</feature>
<comment type="similarity">
    <text evidence="2">Belongs to the otopetrin family.</text>
</comment>
<feature type="transmembrane region" description="Helical" evidence="11">
    <location>
        <begin position="373"/>
        <end position="394"/>
    </location>
</feature>
<feature type="transmembrane region" description="Helical" evidence="11">
    <location>
        <begin position="406"/>
        <end position="428"/>
    </location>
</feature>
<evidence type="ECO:0000256" key="7">
    <source>
        <dbReference type="ARBA" id="ARBA00022989"/>
    </source>
</evidence>
<evidence type="ECO:0000256" key="3">
    <source>
        <dbReference type="ARBA" id="ARBA00022448"/>
    </source>
</evidence>
<evidence type="ECO:0000256" key="4">
    <source>
        <dbReference type="ARBA" id="ARBA00022475"/>
    </source>
</evidence>
<keyword evidence="9 11" id="KW-0472">Membrane</keyword>
<keyword evidence="5 11" id="KW-0812">Transmembrane</keyword>
<keyword evidence="10" id="KW-0407">Ion channel</keyword>
<reference evidence="12 13" key="1">
    <citation type="journal article" date="2017" name="Nat. Ecol. Evol.">
        <title>Scallop genome provides insights into evolution of bilaterian karyotype and development.</title>
        <authorList>
            <person name="Wang S."/>
            <person name="Zhang J."/>
            <person name="Jiao W."/>
            <person name="Li J."/>
            <person name="Xun X."/>
            <person name="Sun Y."/>
            <person name="Guo X."/>
            <person name="Huan P."/>
            <person name="Dong B."/>
            <person name="Zhang L."/>
            <person name="Hu X."/>
            <person name="Sun X."/>
            <person name="Wang J."/>
            <person name="Zhao C."/>
            <person name="Wang Y."/>
            <person name="Wang D."/>
            <person name="Huang X."/>
            <person name="Wang R."/>
            <person name="Lv J."/>
            <person name="Li Y."/>
            <person name="Zhang Z."/>
            <person name="Liu B."/>
            <person name="Lu W."/>
            <person name="Hui Y."/>
            <person name="Liang J."/>
            <person name="Zhou Z."/>
            <person name="Hou R."/>
            <person name="Li X."/>
            <person name="Liu Y."/>
            <person name="Li H."/>
            <person name="Ning X."/>
            <person name="Lin Y."/>
            <person name="Zhao L."/>
            <person name="Xing Q."/>
            <person name="Dou J."/>
            <person name="Li Y."/>
            <person name="Mao J."/>
            <person name="Guo H."/>
            <person name="Dou H."/>
            <person name="Li T."/>
            <person name="Mu C."/>
            <person name="Jiang W."/>
            <person name="Fu Q."/>
            <person name="Fu X."/>
            <person name="Miao Y."/>
            <person name="Liu J."/>
            <person name="Yu Q."/>
            <person name="Li R."/>
            <person name="Liao H."/>
            <person name="Li X."/>
            <person name="Kong Y."/>
            <person name="Jiang Z."/>
            <person name="Chourrout D."/>
            <person name="Li R."/>
            <person name="Bao Z."/>
        </authorList>
    </citation>
    <scope>NUCLEOTIDE SEQUENCE [LARGE SCALE GENOMIC DNA]</scope>
    <source>
        <strain evidence="12 13">PY_sf001</strain>
    </source>
</reference>
<dbReference type="EMBL" id="NEDP02001345">
    <property type="protein sequence ID" value="OWF53428.1"/>
    <property type="molecule type" value="Genomic_DNA"/>
</dbReference>
<name>A0A210QXF9_MIZYE</name>
<accession>A0A210QXF9</accession>
<feature type="transmembrane region" description="Helical" evidence="11">
    <location>
        <begin position="163"/>
        <end position="183"/>
    </location>
</feature>
<gene>
    <name evidence="12" type="ORF">KP79_PYT23431</name>
</gene>
<dbReference type="GO" id="GO:0005886">
    <property type="term" value="C:plasma membrane"/>
    <property type="evidence" value="ECO:0007669"/>
    <property type="project" value="UniProtKB-SubCell"/>
</dbReference>
<evidence type="ECO:0000256" key="8">
    <source>
        <dbReference type="ARBA" id="ARBA00023065"/>
    </source>
</evidence>
<evidence type="ECO:0000256" key="9">
    <source>
        <dbReference type="ARBA" id="ARBA00023136"/>
    </source>
</evidence>
<organism evidence="12 13">
    <name type="scientific">Mizuhopecten yessoensis</name>
    <name type="common">Japanese scallop</name>
    <name type="synonym">Patinopecten yessoensis</name>
    <dbReference type="NCBI Taxonomy" id="6573"/>
    <lineage>
        <taxon>Eukaryota</taxon>
        <taxon>Metazoa</taxon>
        <taxon>Spiralia</taxon>
        <taxon>Lophotrochozoa</taxon>
        <taxon>Mollusca</taxon>
        <taxon>Bivalvia</taxon>
        <taxon>Autobranchia</taxon>
        <taxon>Pteriomorphia</taxon>
        <taxon>Pectinida</taxon>
        <taxon>Pectinoidea</taxon>
        <taxon>Pectinidae</taxon>
        <taxon>Mizuhopecten</taxon>
    </lineage>
</organism>
<feature type="transmembrane region" description="Helical" evidence="11">
    <location>
        <begin position="449"/>
        <end position="470"/>
    </location>
</feature>
<dbReference type="OrthoDB" id="6429739at2759"/>
<dbReference type="Proteomes" id="UP000242188">
    <property type="component" value="Unassembled WGS sequence"/>
</dbReference>
<dbReference type="PANTHER" id="PTHR21522:SF32">
    <property type="entry name" value="OTOPETRIN-2"/>
    <property type="match status" value="1"/>
</dbReference>